<evidence type="ECO:0000256" key="1">
    <source>
        <dbReference type="ARBA" id="ARBA00022529"/>
    </source>
</evidence>
<dbReference type="EMBL" id="JBHSUB010000004">
    <property type="protein sequence ID" value="MFC6377109.1"/>
    <property type="molecule type" value="Genomic_DNA"/>
</dbReference>
<comment type="caution">
    <text evidence="3">The sequence shown here is derived from an EMBL/GenBank/DDBJ whole genome shotgun (WGS) entry which is preliminary data.</text>
</comment>
<keyword evidence="1" id="KW-0929">Antimicrobial</keyword>
<gene>
    <name evidence="3" type="ORF">ACFP9W_03215</name>
</gene>
<protein>
    <submittedName>
        <fullName evidence="3">Peptidoglycan-binding protein</fullName>
    </submittedName>
</protein>
<evidence type="ECO:0000313" key="3">
    <source>
        <dbReference type="EMBL" id="MFC6377109.1"/>
    </source>
</evidence>
<organism evidence="3 4">
    <name type="scientific">Tatumella terrea</name>
    <dbReference type="NCBI Taxonomy" id="419007"/>
    <lineage>
        <taxon>Bacteria</taxon>
        <taxon>Pseudomonadati</taxon>
        <taxon>Pseudomonadota</taxon>
        <taxon>Gammaproteobacteria</taxon>
        <taxon>Enterobacterales</taxon>
        <taxon>Erwiniaceae</taxon>
        <taxon>Tatumella</taxon>
    </lineage>
</organism>
<keyword evidence="2" id="KW-0081">Bacteriolytic enzyme</keyword>
<reference evidence="4" key="1">
    <citation type="journal article" date="2019" name="Int. J. Syst. Evol. Microbiol.">
        <title>The Global Catalogue of Microorganisms (GCM) 10K type strain sequencing project: providing services to taxonomists for standard genome sequencing and annotation.</title>
        <authorList>
            <consortium name="The Broad Institute Genomics Platform"/>
            <consortium name="The Broad Institute Genome Sequencing Center for Infectious Disease"/>
            <person name="Wu L."/>
            <person name="Ma J."/>
        </authorList>
    </citation>
    <scope>NUCLEOTIDE SEQUENCE [LARGE SCALE GENOMIC DNA]</scope>
    <source>
        <strain evidence="4">CGMCC 1.18518</strain>
    </source>
</reference>
<dbReference type="RefSeq" id="WP_385946331.1">
    <property type="nucleotide sequence ID" value="NZ_JBHSUB010000004.1"/>
</dbReference>
<proteinExistence type="predicted"/>
<evidence type="ECO:0000256" key="2">
    <source>
        <dbReference type="ARBA" id="ARBA00022638"/>
    </source>
</evidence>
<dbReference type="InterPro" id="IPR023347">
    <property type="entry name" value="Lysozyme_dom_sf"/>
</dbReference>
<sequence>MKIDGQCGQATIEAIRWYQRLLNMSPSGLITPVDTYFIQALSNALSPHWRPRNTRGTLLVHEGQITFDAEGTDYITAGEPFRQHRYPNFSRILHWPGGRSGVTLGRGYDMRERSTGEIYATLRQAGIEEFKAVICSRAAYLRNQLAAQFVKVYGPLVGEITHEQQMRLFEIVYRIKSGEARSLYSRMAKNIPGAPSWYRLDRKIRDVVIDIFYQGVYDAQGLIKAAIEGKDALASFILSIPQYRIYEDNRKRVRYLK</sequence>
<dbReference type="Gene3D" id="1.10.530.40">
    <property type="match status" value="1"/>
</dbReference>
<evidence type="ECO:0000313" key="4">
    <source>
        <dbReference type="Proteomes" id="UP001596230"/>
    </source>
</evidence>
<accession>A0ABW1VWF1</accession>
<dbReference type="Proteomes" id="UP001596230">
    <property type="component" value="Unassembled WGS sequence"/>
</dbReference>
<name>A0ABW1VWF1_9GAMM</name>
<keyword evidence="4" id="KW-1185">Reference proteome</keyword>